<dbReference type="InterPro" id="IPR020449">
    <property type="entry name" value="Tscrpt_reg_AraC-type_HTH"/>
</dbReference>
<evidence type="ECO:0000313" key="5">
    <source>
        <dbReference type="EMBL" id="QIA63073.1"/>
    </source>
</evidence>
<keyword evidence="2" id="KW-0238">DNA-binding</keyword>
<dbReference type="Proteomes" id="UP000464262">
    <property type="component" value="Chromosome 1"/>
</dbReference>
<proteinExistence type="predicted"/>
<evidence type="ECO:0000256" key="3">
    <source>
        <dbReference type="ARBA" id="ARBA00023163"/>
    </source>
</evidence>
<feature type="domain" description="HTH araC/xylS-type" evidence="4">
    <location>
        <begin position="221"/>
        <end position="319"/>
    </location>
</feature>
<dbReference type="KEGG" id="vas:GT360_05900"/>
<dbReference type="GO" id="GO:0003700">
    <property type="term" value="F:DNA-binding transcription factor activity"/>
    <property type="evidence" value="ECO:0007669"/>
    <property type="project" value="InterPro"/>
</dbReference>
<evidence type="ECO:0000259" key="4">
    <source>
        <dbReference type="PROSITE" id="PS01124"/>
    </source>
</evidence>
<dbReference type="Gene3D" id="1.10.10.60">
    <property type="entry name" value="Homeodomain-like"/>
    <property type="match status" value="1"/>
</dbReference>
<name>A0A7Z2T2B3_9VIBR</name>
<accession>A0A7Z2T2B3</accession>
<evidence type="ECO:0000313" key="6">
    <source>
        <dbReference type="Proteomes" id="UP000464262"/>
    </source>
</evidence>
<dbReference type="AlphaFoldDB" id="A0A7Z2T2B3"/>
<protein>
    <submittedName>
        <fullName evidence="5">Helix-turn-helix domain-containing protein</fullName>
    </submittedName>
</protein>
<dbReference type="SUPFAM" id="SSF46689">
    <property type="entry name" value="Homeodomain-like"/>
    <property type="match status" value="1"/>
</dbReference>
<dbReference type="PROSITE" id="PS01124">
    <property type="entry name" value="HTH_ARAC_FAMILY_2"/>
    <property type="match status" value="1"/>
</dbReference>
<keyword evidence="1" id="KW-0805">Transcription regulation</keyword>
<dbReference type="Pfam" id="PF12833">
    <property type="entry name" value="HTH_18"/>
    <property type="match status" value="1"/>
</dbReference>
<dbReference type="GO" id="GO:0000976">
    <property type="term" value="F:transcription cis-regulatory region binding"/>
    <property type="evidence" value="ECO:0007669"/>
    <property type="project" value="TreeGrafter"/>
</dbReference>
<dbReference type="PRINTS" id="PR00032">
    <property type="entry name" value="HTHARAC"/>
</dbReference>
<dbReference type="InterPro" id="IPR018060">
    <property type="entry name" value="HTH_AraC"/>
</dbReference>
<dbReference type="PANTHER" id="PTHR47894">
    <property type="entry name" value="HTH-TYPE TRANSCRIPTIONAL REGULATOR GADX"/>
    <property type="match status" value="1"/>
</dbReference>
<organism evidence="5 6">
    <name type="scientific">Vibrio astriarenae</name>
    <dbReference type="NCBI Taxonomy" id="1481923"/>
    <lineage>
        <taxon>Bacteria</taxon>
        <taxon>Pseudomonadati</taxon>
        <taxon>Pseudomonadota</taxon>
        <taxon>Gammaproteobacteria</taxon>
        <taxon>Vibrionales</taxon>
        <taxon>Vibrionaceae</taxon>
        <taxon>Vibrio</taxon>
    </lineage>
</organism>
<dbReference type="SMART" id="SM00342">
    <property type="entry name" value="HTH_ARAC"/>
    <property type="match status" value="1"/>
</dbReference>
<dbReference type="GO" id="GO:0005829">
    <property type="term" value="C:cytosol"/>
    <property type="evidence" value="ECO:0007669"/>
    <property type="project" value="TreeGrafter"/>
</dbReference>
<keyword evidence="6" id="KW-1185">Reference proteome</keyword>
<dbReference type="InterPro" id="IPR009057">
    <property type="entry name" value="Homeodomain-like_sf"/>
</dbReference>
<keyword evidence="3" id="KW-0804">Transcription</keyword>
<evidence type="ECO:0000256" key="1">
    <source>
        <dbReference type="ARBA" id="ARBA00023015"/>
    </source>
</evidence>
<evidence type="ECO:0000256" key="2">
    <source>
        <dbReference type="ARBA" id="ARBA00023125"/>
    </source>
</evidence>
<sequence length="332" mass="38608">MSSPSAMNELQLSSTTHLTHVIEYCNELGIQWEEIAEQCFLPVDIENNREWVRSDNLLQFVAILERRVNRNIGLDIGRRATSSFQTFFRQNLVGITSIEEALKTLLKIMPKMNNHLSIWLEQIEGEYWLCHRKSRNPSSPGYAQIEWYNIFLFCTFLRAFYGHTWSPRKIKVMSIYHADAAYKYFPRSNIDFECDFSAIKVDDLTTTEGIHRVTTSGDIKQGITKLVTSYATLPWFTIEWFAKIMCTTPRTLQRYLRSQNLSFKQLKEQTRKECAIDLITNTSMPIHDIAWRSGYNDLSNFNRAFKAWTGESPSSFRATSKDSKAILDSLRC</sequence>
<dbReference type="PANTHER" id="PTHR47894:SF1">
    <property type="entry name" value="HTH-TYPE TRANSCRIPTIONAL REGULATOR VQSM"/>
    <property type="match status" value="1"/>
</dbReference>
<reference evidence="5 6" key="1">
    <citation type="submission" date="2020-01" db="EMBL/GenBank/DDBJ databases">
        <title>Whole genome and functional gene identification of agarase of Vibrio HN897.</title>
        <authorList>
            <person name="Liu Y."/>
            <person name="Zhao Z."/>
        </authorList>
    </citation>
    <scope>NUCLEOTIDE SEQUENCE [LARGE SCALE GENOMIC DNA]</scope>
    <source>
        <strain evidence="5 6">HN897</strain>
    </source>
</reference>
<gene>
    <name evidence="5" type="ORF">GT360_05900</name>
</gene>
<dbReference type="EMBL" id="CP047475">
    <property type="protein sequence ID" value="QIA63073.1"/>
    <property type="molecule type" value="Genomic_DNA"/>
</dbReference>
<dbReference type="RefSeq" id="WP_164647978.1">
    <property type="nucleotide sequence ID" value="NZ_CP047475.1"/>
</dbReference>